<comment type="caution">
    <text evidence="7">The sequence shown here is derived from an EMBL/GenBank/DDBJ whole genome shotgun (WGS) entry which is preliminary data.</text>
</comment>
<dbReference type="Pfam" id="PF08281">
    <property type="entry name" value="Sigma70_r4_2"/>
    <property type="match status" value="1"/>
</dbReference>
<evidence type="ECO:0000256" key="4">
    <source>
        <dbReference type="ARBA" id="ARBA00023163"/>
    </source>
</evidence>
<dbReference type="PANTHER" id="PTHR43133">
    <property type="entry name" value="RNA POLYMERASE ECF-TYPE SIGMA FACTO"/>
    <property type="match status" value="1"/>
</dbReference>
<keyword evidence="2" id="KW-0805">Transcription regulation</keyword>
<evidence type="ECO:0000259" key="6">
    <source>
        <dbReference type="Pfam" id="PF08281"/>
    </source>
</evidence>
<dbReference type="NCBIfam" id="TIGR02937">
    <property type="entry name" value="sigma70-ECF"/>
    <property type="match status" value="1"/>
</dbReference>
<dbReference type="SUPFAM" id="SSF88659">
    <property type="entry name" value="Sigma3 and sigma4 domains of RNA polymerase sigma factors"/>
    <property type="match status" value="1"/>
</dbReference>
<evidence type="ECO:0000256" key="3">
    <source>
        <dbReference type="ARBA" id="ARBA00023082"/>
    </source>
</evidence>
<dbReference type="InterPro" id="IPR039425">
    <property type="entry name" value="RNA_pol_sigma-70-like"/>
</dbReference>
<dbReference type="SUPFAM" id="SSF88946">
    <property type="entry name" value="Sigma2 domain of RNA polymerase sigma factors"/>
    <property type="match status" value="1"/>
</dbReference>
<evidence type="ECO:0000256" key="2">
    <source>
        <dbReference type="ARBA" id="ARBA00023015"/>
    </source>
</evidence>
<dbReference type="InterPro" id="IPR013324">
    <property type="entry name" value="RNA_pol_sigma_r3/r4-like"/>
</dbReference>
<evidence type="ECO:0000259" key="5">
    <source>
        <dbReference type="Pfam" id="PF04542"/>
    </source>
</evidence>
<dbReference type="InterPro" id="IPR036388">
    <property type="entry name" value="WH-like_DNA-bd_sf"/>
</dbReference>
<dbReference type="InterPro" id="IPR013325">
    <property type="entry name" value="RNA_pol_sigma_r2"/>
</dbReference>
<name>A0A9W6JX33_9HYPH</name>
<dbReference type="GO" id="GO:0016987">
    <property type="term" value="F:sigma factor activity"/>
    <property type="evidence" value="ECO:0007669"/>
    <property type="project" value="UniProtKB-KW"/>
</dbReference>
<dbReference type="Gene3D" id="1.10.1740.10">
    <property type="match status" value="1"/>
</dbReference>
<evidence type="ECO:0000313" key="7">
    <source>
        <dbReference type="EMBL" id="GLK85456.1"/>
    </source>
</evidence>
<dbReference type="PANTHER" id="PTHR43133:SF62">
    <property type="entry name" value="RNA POLYMERASE SIGMA FACTOR SIGZ"/>
    <property type="match status" value="1"/>
</dbReference>
<feature type="domain" description="RNA polymerase sigma factor 70 region 4 type 2" evidence="6">
    <location>
        <begin position="131"/>
        <end position="180"/>
    </location>
</feature>
<dbReference type="InterPro" id="IPR014284">
    <property type="entry name" value="RNA_pol_sigma-70_dom"/>
</dbReference>
<reference evidence="7" key="2">
    <citation type="submission" date="2023-01" db="EMBL/GenBank/DDBJ databases">
        <authorList>
            <person name="Sun Q."/>
            <person name="Evtushenko L."/>
        </authorList>
    </citation>
    <scope>NUCLEOTIDE SEQUENCE</scope>
    <source>
        <strain evidence="7">VKM B-2789</strain>
    </source>
</reference>
<gene>
    <name evidence="7" type="ORF">GCM10017653_35260</name>
</gene>
<proteinExistence type="inferred from homology"/>
<comment type="similarity">
    <text evidence="1">Belongs to the sigma-70 factor family. ECF subfamily.</text>
</comment>
<evidence type="ECO:0000313" key="8">
    <source>
        <dbReference type="Proteomes" id="UP001143330"/>
    </source>
</evidence>
<keyword evidence="8" id="KW-1185">Reference proteome</keyword>
<dbReference type="Gene3D" id="1.10.10.10">
    <property type="entry name" value="Winged helix-like DNA-binding domain superfamily/Winged helix DNA-binding domain"/>
    <property type="match status" value="1"/>
</dbReference>
<dbReference type="Pfam" id="PF04542">
    <property type="entry name" value="Sigma70_r2"/>
    <property type="match status" value="1"/>
</dbReference>
<organism evidence="7 8">
    <name type="scientific">Ancylobacter defluvii</name>
    <dbReference type="NCBI Taxonomy" id="1282440"/>
    <lineage>
        <taxon>Bacteria</taxon>
        <taxon>Pseudomonadati</taxon>
        <taxon>Pseudomonadota</taxon>
        <taxon>Alphaproteobacteria</taxon>
        <taxon>Hyphomicrobiales</taxon>
        <taxon>Xanthobacteraceae</taxon>
        <taxon>Ancylobacter</taxon>
    </lineage>
</organism>
<dbReference type="AlphaFoldDB" id="A0A9W6JX33"/>
<dbReference type="Proteomes" id="UP001143330">
    <property type="component" value="Unassembled WGS sequence"/>
</dbReference>
<dbReference type="InterPro" id="IPR013249">
    <property type="entry name" value="RNA_pol_sigma70_r4_t2"/>
</dbReference>
<keyword evidence="4" id="KW-0804">Transcription</keyword>
<sequence>MTAGDGMTERRAELAQALDGCARGDRACLRRLYQHLAPQMIGVAFRLLRRKDLAEEVVHDTFVRIWEKAGTFDPARGEPTTWIFAILRHRALNVLRGEQRIDLVEDFEPMHLAVDGADAEAMVIALSEAGALRRCLERLEPLRRQAIVLAYARGLTHGELAGRLGIPLGTAKSWIRRSLLSLRQCLA</sequence>
<dbReference type="EMBL" id="BSFM01000016">
    <property type="protein sequence ID" value="GLK85456.1"/>
    <property type="molecule type" value="Genomic_DNA"/>
</dbReference>
<dbReference type="GO" id="GO:0003677">
    <property type="term" value="F:DNA binding"/>
    <property type="evidence" value="ECO:0007669"/>
    <property type="project" value="InterPro"/>
</dbReference>
<evidence type="ECO:0000256" key="1">
    <source>
        <dbReference type="ARBA" id="ARBA00010641"/>
    </source>
</evidence>
<dbReference type="InterPro" id="IPR007627">
    <property type="entry name" value="RNA_pol_sigma70_r2"/>
</dbReference>
<dbReference type="GO" id="GO:0006352">
    <property type="term" value="P:DNA-templated transcription initiation"/>
    <property type="evidence" value="ECO:0007669"/>
    <property type="project" value="InterPro"/>
</dbReference>
<protein>
    <submittedName>
        <fullName evidence="7">RNA polymerase sigma factor</fullName>
    </submittedName>
</protein>
<accession>A0A9W6JX33</accession>
<keyword evidence="3" id="KW-0731">Sigma factor</keyword>
<feature type="domain" description="RNA polymerase sigma-70 region 2" evidence="5">
    <location>
        <begin position="32"/>
        <end position="100"/>
    </location>
</feature>
<reference evidence="7" key="1">
    <citation type="journal article" date="2014" name="Int. J. Syst. Evol. Microbiol.">
        <title>Complete genome sequence of Corynebacterium casei LMG S-19264T (=DSM 44701T), isolated from a smear-ripened cheese.</title>
        <authorList>
            <consortium name="US DOE Joint Genome Institute (JGI-PGF)"/>
            <person name="Walter F."/>
            <person name="Albersmeier A."/>
            <person name="Kalinowski J."/>
            <person name="Ruckert C."/>
        </authorList>
    </citation>
    <scope>NUCLEOTIDE SEQUENCE</scope>
    <source>
        <strain evidence="7">VKM B-2789</strain>
    </source>
</reference>